<proteinExistence type="predicted"/>
<evidence type="ECO:0000256" key="2">
    <source>
        <dbReference type="ARBA" id="ARBA00022692"/>
    </source>
</evidence>
<dbReference type="EnsemblProtists" id="EKX48885">
    <property type="protein sequence ID" value="EKX48885"/>
    <property type="gene ID" value="GUITHDRAFT_51985"/>
</dbReference>
<evidence type="ECO:0000256" key="3">
    <source>
        <dbReference type="ARBA" id="ARBA00022741"/>
    </source>
</evidence>
<dbReference type="Pfam" id="PF00211">
    <property type="entry name" value="Guanylate_cyc"/>
    <property type="match status" value="1"/>
</dbReference>
<dbReference type="InterPro" id="IPR001054">
    <property type="entry name" value="A/G_cyclase"/>
</dbReference>
<protein>
    <recommendedName>
        <fullName evidence="8">Guanylate cyclase domain-containing protein</fullName>
    </recommendedName>
</protein>
<dbReference type="GeneID" id="17305506"/>
<feature type="chain" id="PRO_5008771507" description="Guanylate cyclase domain-containing protein" evidence="7">
    <location>
        <begin position="21"/>
        <end position="193"/>
    </location>
</feature>
<dbReference type="CDD" id="cd07302">
    <property type="entry name" value="CHD"/>
    <property type="match status" value="1"/>
</dbReference>
<dbReference type="InterPro" id="IPR050401">
    <property type="entry name" value="Cyclic_nucleotide_synthase"/>
</dbReference>
<keyword evidence="2" id="KW-0812">Transmembrane</keyword>
<dbReference type="KEGG" id="gtt:GUITHDRAFT_51985"/>
<comment type="subcellular location">
    <subcellularLocation>
        <location evidence="1">Membrane</location>
    </subcellularLocation>
</comment>
<evidence type="ECO:0000256" key="1">
    <source>
        <dbReference type="ARBA" id="ARBA00004370"/>
    </source>
</evidence>
<keyword evidence="11" id="KW-1185">Reference proteome</keyword>
<evidence type="ECO:0000313" key="11">
    <source>
        <dbReference type="Proteomes" id="UP000011087"/>
    </source>
</evidence>
<keyword evidence="7" id="KW-0732">Signal</keyword>
<dbReference type="STRING" id="905079.L1JLB0"/>
<dbReference type="SUPFAM" id="SSF55073">
    <property type="entry name" value="Nucleotide cyclase"/>
    <property type="match status" value="1"/>
</dbReference>
<dbReference type="PaxDb" id="55529-EKX48885"/>
<dbReference type="InterPro" id="IPR029787">
    <property type="entry name" value="Nucleotide_cyclase"/>
</dbReference>
<evidence type="ECO:0000256" key="6">
    <source>
        <dbReference type="ARBA" id="ARBA00023239"/>
    </source>
</evidence>
<dbReference type="HOGENOM" id="CLU_001072_6_2_1"/>
<keyword evidence="4" id="KW-1133">Transmembrane helix</keyword>
<dbReference type="GO" id="GO:0001653">
    <property type="term" value="F:peptide receptor activity"/>
    <property type="evidence" value="ECO:0007669"/>
    <property type="project" value="TreeGrafter"/>
</dbReference>
<keyword evidence="6" id="KW-0456">Lyase</keyword>
<dbReference type="PROSITE" id="PS50125">
    <property type="entry name" value="GUANYLATE_CYCLASE_2"/>
    <property type="match status" value="1"/>
</dbReference>
<name>L1JLB0_GUITC</name>
<dbReference type="GO" id="GO:0007168">
    <property type="term" value="P:receptor guanylyl cyclase signaling pathway"/>
    <property type="evidence" value="ECO:0007669"/>
    <property type="project" value="TreeGrafter"/>
</dbReference>
<dbReference type="GO" id="GO:0004016">
    <property type="term" value="F:adenylate cyclase activity"/>
    <property type="evidence" value="ECO:0007669"/>
    <property type="project" value="TreeGrafter"/>
</dbReference>
<evidence type="ECO:0000256" key="7">
    <source>
        <dbReference type="SAM" id="SignalP"/>
    </source>
</evidence>
<reference evidence="11" key="2">
    <citation type="submission" date="2012-11" db="EMBL/GenBank/DDBJ databases">
        <authorList>
            <person name="Kuo A."/>
            <person name="Curtis B.A."/>
            <person name="Tanifuji G."/>
            <person name="Burki F."/>
            <person name="Gruber A."/>
            <person name="Irimia M."/>
            <person name="Maruyama S."/>
            <person name="Arias M.C."/>
            <person name="Ball S.G."/>
            <person name="Gile G.H."/>
            <person name="Hirakawa Y."/>
            <person name="Hopkins J.F."/>
            <person name="Rensing S.A."/>
            <person name="Schmutz J."/>
            <person name="Symeonidi A."/>
            <person name="Elias M."/>
            <person name="Eveleigh R.J."/>
            <person name="Herman E.K."/>
            <person name="Klute M.J."/>
            <person name="Nakayama T."/>
            <person name="Obornik M."/>
            <person name="Reyes-Prieto A."/>
            <person name="Armbrust E.V."/>
            <person name="Aves S.J."/>
            <person name="Beiko R.G."/>
            <person name="Coutinho P."/>
            <person name="Dacks J.B."/>
            <person name="Durnford D.G."/>
            <person name="Fast N.M."/>
            <person name="Green B.R."/>
            <person name="Grisdale C."/>
            <person name="Hempe F."/>
            <person name="Henrissat B."/>
            <person name="Hoppner M.P."/>
            <person name="Ishida K.-I."/>
            <person name="Kim E."/>
            <person name="Koreny L."/>
            <person name="Kroth P.G."/>
            <person name="Liu Y."/>
            <person name="Malik S.-B."/>
            <person name="Maier U.G."/>
            <person name="McRose D."/>
            <person name="Mock T."/>
            <person name="Neilson J.A."/>
            <person name="Onodera N.T."/>
            <person name="Poole A.M."/>
            <person name="Pritham E.J."/>
            <person name="Richards T.A."/>
            <person name="Rocap G."/>
            <person name="Roy S.W."/>
            <person name="Sarai C."/>
            <person name="Schaack S."/>
            <person name="Shirato S."/>
            <person name="Slamovits C.H."/>
            <person name="Spencer D.F."/>
            <person name="Suzuki S."/>
            <person name="Worden A.Z."/>
            <person name="Zauner S."/>
            <person name="Barry K."/>
            <person name="Bell C."/>
            <person name="Bharti A.K."/>
            <person name="Crow J.A."/>
            <person name="Grimwood J."/>
            <person name="Kramer R."/>
            <person name="Lindquist E."/>
            <person name="Lucas S."/>
            <person name="Salamov A."/>
            <person name="McFadden G.I."/>
            <person name="Lane C.E."/>
            <person name="Keeling P.J."/>
            <person name="Gray M.W."/>
            <person name="Grigoriev I.V."/>
            <person name="Archibald J.M."/>
        </authorList>
    </citation>
    <scope>NUCLEOTIDE SEQUENCE</scope>
    <source>
        <strain evidence="11">CCMP2712</strain>
    </source>
</reference>
<dbReference type="GO" id="GO:0004383">
    <property type="term" value="F:guanylate cyclase activity"/>
    <property type="evidence" value="ECO:0007669"/>
    <property type="project" value="TreeGrafter"/>
</dbReference>
<dbReference type="RefSeq" id="XP_005835865.1">
    <property type="nucleotide sequence ID" value="XM_005835808.1"/>
</dbReference>
<evidence type="ECO:0000256" key="5">
    <source>
        <dbReference type="ARBA" id="ARBA00023136"/>
    </source>
</evidence>
<dbReference type="Gene3D" id="3.30.70.1230">
    <property type="entry name" value="Nucleotide cyclase"/>
    <property type="match status" value="1"/>
</dbReference>
<sequence length="193" mass="21337">AAKMEFCIVLFVSLSPSATAFASSRALETFKLIDEIYTAFDSIVDGFGFFKYHHINDTYVICCPRTSHPFHVPEHLEQYKERCVREAVLIAKALIAEASKCKSLEGEALWAKVGIACGPLAGAIVGKTRRFYCLFGDAVNTSARMCSHSQPGSILCTSEFHSMLTVSRSSDVNVVEREEIHVKGKGMMKTFLL</sequence>
<evidence type="ECO:0000256" key="4">
    <source>
        <dbReference type="ARBA" id="ARBA00022989"/>
    </source>
</evidence>
<evidence type="ECO:0000313" key="9">
    <source>
        <dbReference type="EMBL" id="EKX48885.1"/>
    </source>
</evidence>
<keyword evidence="5" id="KW-0472">Membrane</keyword>
<dbReference type="PANTHER" id="PTHR11920">
    <property type="entry name" value="GUANYLYL CYCLASE"/>
    <property type="match status" value="1"/>
</dbReference>
<dbReference type="GO" id="GO:0035556">
    <property type="term" value="P:intracellular signal transduction"/>
    <property type="evidence" value="ECO:0007669"/>
    <property type="project" value="InterPro"/>
</dbReference>
<feature type="non-terminal residue" evidence="9">
    <location>
        <position position="193"/>
    </location>
</feature>
<accession>L1JLB0</accession>
<dbReference type="Proteomes" id="UP000011087">
    <property type="component" value="Unassembled WGS sequence"/>
</dbReference>
<dbReference type="EMBL" id="JH992984">
    <property type="protein sequence ID" value="EKX48885.1"/>
    <property type="molecule type" value="Genomic_DNA"/>
</dbReference>
<gene>
    <name evidence="9" type="ORF">GUITHDRAFT_51985</name>
</gene>
<dbReference type="GO" id="GO:0005886">
    <property type="term" value="C:plasma membrane"/>
    <property type="evidence" value="ECO:0007669"/>
    <property type="project" value="TreeGrafter"/>
</dbReference>
<dbReference type="eggNOG" id="KOG1023">
    <property type="taxonomic scope" value="Eukaryota"/>
</dbReference>
<keyword evidence="3" id="KW-0547">Nucleotide-binding</keyword>
<evidence type="ECO:0000313" key="10">
    <source>
        <dbReference type="EnsemblProtists" id="EKX48885"/>
    </source>
</evidence>
<feature type="non-terminal residue" evidence="9">
    <location>
        <position position="1"/>
    </location>
</feature>
<reference evidence="9 11" key="1">
    <citation type="journal article" date="2012" name="Nature">
        <title>Algal genomes reveal evolutionary mosaicism and the fate of nucleomorphs.</title>
        <authorList>
            <consortium name="DOE Joint Genome Institute"/>
            <person name="Curtis B.A."/>
            <person name="Tanifuji G."/>
            <person name="Burki F."/>
            <person name="Gruber A."/>
            <person name="Irimia M."/>
            <person name="Maruyama S."/>
            <person name="Arias M.C."/>
            <person name="Ball S.G."/>
            <person name="Gile G.H."/>
            <person name="Hirakawa Y."/>
            <person name="Hopkins J.F."/>
            <person name="Kuo A."/>
            <person name="Rensing S.A."/>
            <person name="Schmutz J."/>
            <person name="Symeonidi A."/>
            <person name="Elias M."/>
            <person name="Eveleigh R.J."/>
            <person name="Herman E.K."/>
            <person name="Klute M.J."/>
            <person name="Nakayama T."/>
            <person name="Obornik M."/>
            <person name="Reyes-Prieto A."/>
            <person name="Armbrust E.V."/>
            <person name="Aves S.J."/>
            <person name="Beiko R.G."/>
            <person name="Coutinho P."/>
            <person name="Dacks J.B."/>
            <person name="Durnford D.G."/>
            <person name="Fast N.M."/>
            <person name="Green B.R."/>
            <person name="Grisdale C.J."/>
            <person name="Hempel F."/>
            <person name="Henrissat B."/>
            <person name="Hoppner M.P."/>
            <person name="Ishida K."/>
            <person name="Kim E."/>
            <person name="Koreny L."/>
            <person name="Kroth P.G."/>
            <person name="Liu Y."/>
            <person name="Malik S.B."/>
            <person name="Maier U.G."/>
            <person name="McRose D."/>
            <person name="Mock T."/>
            <person name="Neilson J.A."/>
            <person name="Onodera N.T."/>
            <person name="Poole A.M."/>
            <person name="Pritham E.J."/>
            <person name="Richards T.A."/>
            <person name="Rocap G."/>
            <person name="Roy S.W."/>
            <person name="Sarai C."/>
            <person name="Schaack S."/>
            <person name="Shirato S."/>
            <person name="Slamovits C.H."/>
            <person name="Spencer D.F."/>
            <person name="Suzuki S."/>
            <person name="Worden A.Z."/>
            <person name="Zauner S."/>
            <person name="Barry K."/>
            <person name="Bell C."/>
            <person name="Bharti A.K."/>
            <person name="Crow J.A."/>
            <person name="Grimwood J."/>
            <person name="Kramer R."/>
            <person name="Lindquist E."/>
            <person name="Lucas S."/>
            <person name="Salamov A."/>
            <person name="McFadden G.I."/>
            <person name="Lane C.E."/>
            <person name="Keeling P.J."/>
            <person name="Gray M.W."/>
            <person name="Grigoriev I.V."/>
            <person name="Archibald J.M."/>
        </authorList>
    </citation>
    <scope>NUCLEOTIDE SEQUENCE</scope>
    <source>
        <strain evidence="9 11">CCMP2712</strain>
    </source>
</reference>
<dbReference type="PANTHER" id="PTHR11920:SF335">
    <property type="entry name" value="GUANYLATE CYCLASE"/>
    <property type="match status" value="1"/>
</dbReference>
<dbReference type="SMART" id="SM00044">
    <property type="entry name" value="CYCc"/>
    <property type="match status" value="1"/>
</dbReference>
<organism evidence="9">
    <name type="scientific">Guillardia theta (strain CCMP2712)</name>
    <name type="common">Cryptophyte</name>
    <dbReference type="NCBI Taxonomy" id="905079"/>
    <lineage>
        <taxon>Eukaryota</taxon>
        <taxon>Cryptophyceae</taxon>
        <taxon>Pyrenomonadales</taxon>
        <taxon>Geminigeraceae</taxon>
        <taxon>Guillardia</taxon>
    </lineage>
</organism>
<reference evidence="10" key="3">
    <citation type="submission" date="2016-03" db="UniProtKB">
        <authorList>
            <consortium name="EnsemblProtists"/>
        </authorList>
    </citation>
    <scope>IDENTIFICATION</scope>
</reference>
<feature type="domain" description="Guanylate cyclase" evidence="8">
    <location>
        <begin position="8"/>
        <end position="146"/>
    </location>
</feature>
<feature type="signal peptide" evidence="7">
    <location>
        <begin position="1"/>
        <end position="20"/>
    </location>
</feature>
<dbReference type="OrthoDB" id="10524200at2759"/>
<dbReference type="AlphaFoldDB" id="L1JLB0"/>
<dbReference type="GO" id="GO:0000166">
    <property type="term" value="F:nucleotide binding"/>
    <property type="evidence" value="ECO:0007669"/>
    <property type="project" value="UniProtKB-KW"/>
</dbReference>
<evidence type="ECO:0000259" key="8">
    <source>
        <dbReference type="PROSITE" id="PS50125"/>
    </source>
</evidence>